<dbReference type="InterPro" id="IPR014031">
    <property type="entry name" value="Ketoacyl_synth_C"/>
</dbReference>
<evidence type="ECO:0000256" key="4">
    <source>
        <dbReference type="ARBA" id="ARBA00014657"/>
    </source>
</evidence>
<evidence type="ECO:0000256" key="2">
    <source>
        <dbReference type="ARBA" id="ARBA00008467"/>
    </source>
</evidence>
<dbReference type="InterPro" id="IPR017568">
    <property type="entry name" value="3-oxoacyl-ACP_synth-2"/>
</dbReference>
<dbReference type="PANTHER" id="PTHR11712:SF336">
    <property type="entry name" value="3-OXOACYL-[ACYL-CARRIER-PROTEIN] SYNTHASE, MITOCHONDRIAL"/>
    <property type="match status" value="1"/>
</dbReference>
<dbReference type="RefSeq" id="WP_249280636.1">
    <property type="nucleotide sequence ID" value="NZ_JACRSS010000004.1"/>
</dbReference>
<dbReference type="SMART" id="SM00825">
    <property type="entry name" value="PKS_KS"/>
    <property type="match status" value="1"/>
</dbReference>
<dbReference type="FunFam" id="3.40.47.10:FF:000018">
    <property type="entry name" value="3-oxoacyl-[acyl-carrier-protein] synthase 2"/>
    <property type="match status" value="1"/>
</dbReference>
<reference evidence="18" key="1">
    <citation type="submission" date="2020-08" db="EMBL/GenBank/DDBJ databases">
        <title>Genome public.</title>
        <authorList>
            <person name="Liu C."/>
            <person name="Sun Q."/>
        </authorList>
    </citation>
    <scope>NUCLEOTIDE SEQUENCE</scope>
    <source>
        <strain evidence="18">NSJ-63</strain>
    </source>
</reference>
<evidence type="ECO:0000256" key="9">
    <source>
        <dbReference type="ARBA" id="ARBA00023160"/>
    </source>
</evidence>
<sequence length="414" mass="43401">MNRVVITGLGTISPVGNSVPEFWNHIVHGEIGIGPITRFDTTDYKAKVAAEVKDFDPIAFGIEKNTARRMDIYSQYAMAAAIQAMEDSALAGHIEPERLGVYVGSGIGGMHTFVTETEKLLTKGPKRVSPLFIPMMIGNIAAGNIAIHFNAQGPCLPVVTACATSTHAVGEAFHAIRHGYADAIIAGGAEATIEPLAVAGFINCMALSLSEDPAAASLPFDQRRAGFVMGEGSGVLVLEEYEHAKKRGAKIYAEICGYGNTCDAYHITAPSPEAEPSSRAIALAAKEAGLTEKDTLYINAHGTGTPLNDKAETLAIKKALGENMARRAQISSTKSVTGHMLGAAGAIEAIVSALTLKNGIIPPTAGLTQPDPECDLDYVPLKARECDVTVALSSSLGFGGHNGCIALRKVCEEA</sequence>
<evidence type="ECO:0000256" key="3">
    <source>
        <dbReference type="ARBA" id="ARBA00012356"/>
    </source>
</evidence>
<evidence type="ECO:0000256" key="5">
    <source>
        <dbReference type="ARBA" id="ARBA00022516"/>
    </source>
</evidence>
<protein>
    <recommendedName>
        <fullName evidence="4 14">3-oxoacyl-[acyl-carrier-protein] synthase 2</fullName>
        <ecNumber evidence="3 14">2.3.1.179</ecNumber>
    </recommendedName>
</protein>
<dbReference type="GO" id="GO:0004315">
    <property type="term" value="F:3-oxoacyl-[acyl-carrier-protein] synthase activity"/>
    <property type="evidence" value="ECO:0007669"/>
    <property type="project" value="UniProtKB-UniRule"/>
</dbReference>
<dbReference type="PIRSF" id="PIRSF000447">
    <property type="entry name" value="KAS_II"/>
    <property type="match status" value="1"/>
</dbReference>
<evidence type="ECO:0000256" key="12">
    <source>
        <dbReference type="ARBA" id="ARBA00047318"/>
    </source>
</evidence>
<evidence type="ECO:0000256" key="1">
    <source>
        <dbReference type="ARBA" id="ARBA00005194"/>
    </source>
</evidence>
<evidence type="ECO:0000256" key="16">
    <source>
        <dbReference type="RuleBase" id="RU003694"/>
    </source>
</evidence>
<evidence type="ECO:0000256" key="14">
    <source>
        <dbReference type="PIRNR" id="PIRNR000447"/>
    </source>
</evidence>
<dbReference type="InterPro" id="IPR018201">
    <property type="entry name" value="Ketoacyl_synth_AS"/>
</dbReference>
<dbReference type="NCBIfam" id="TIGR03150">
    <property type="entry name" value="fabF"/>
    <property type="match status" value="1"/>
</dbReference>
<evidence type="ECO:0000256" key="8">
    <source>
        <dbReference type="ARBA" id="ARBA00023098"/>
    </source>
</evidence>
<name>A0A926HX42_9FIRM</name>
<comment type="function">
    <text evidence="11 14">Involved in the type II fatty acid elongation cycle. Catalyzes the elongation of a wide range of acyl-ACP by the addition of two carbons from malonyl-ACP to an acyl acceptor. Can efficiently catalyze the conversion of palmitoleoyl-ACP (cis-hexadec-9-enoyl-ACP) to cis-vaccenoyl-ACP (cis-octadec-11-enoyl-ACP), an essential step in the thermal regulation of fatty acid composition.</text>
</comment>
<organism evidence="18 19">
    <name type="scientific">Guopingia tenuis</name>
    <dbReference type="NCBI Taxonomy" id="2763656"/>
    <lineage>
        <taxon>Bacteria</taxon>
        <taxon>Bacillati</taxon>
        <taxon>Bacillota</taxon>
        <taxon>Clostridia</taxon>
        <taxon>Christensenellales</taxon>
        <taxon>Christensenellaceae</taxon>
        <taxon>Guopingia</taxon>
    </lineage>
</organism>
<comment type="pathway">
    <text evidence="1 14">Lipid metabolism; fatty acid biosynthesis.</text>
</comment>
<comment type="catalytic activity">
    <reaction evidence="12 14">
        <text>(9Z)-hexadecenoyl-[ACP] + malonyl-[ACP] + H(+) = 3-oxo-(11Z)-octadecenoyl-[ACP] + holo-[ACP] + CO2</text>
        <dbReference type="Rhea" id="RHEA:55040"/>
        <dbReference type="Rhea" id="RHEA-COMP:9623"/>
        <dbReference type="Rhea" id="RHEA-COMP:9685"/>
        <dbReference type="Rhea" id="RHEA-COMP:10800"/>
        <dbReference type="Rhea" id="RHEA-COMP:14074"/>
        <dbReference type="ChEBI" id="CHEBI:15378"/>
        <dbReference type="ChEBI" id="CHEBI:16526"/>
        <dbReference type="ChEBI" id="CHEBI:64479"/>
        <dbReference type="ChEBI" id="CHEBI:78449"/>
        <dbReference type="ChEBI" id="CHEBI:83989"/>
        <dbReference type="ChEBI" id="CHEBI:138538"/>
        <dbReference type="EC" id="2.3.1.179"/>
    </reaction>
</comment>
<evidence type="ECO:0000256" key="15">
    <source>
        <dbReference type="PIRSR" id="PIRSR000447-1"/>
    </source>
</evidence>
<evidence type="ECO:0000313" key="19">
    <source>
        <dbReference type="Proteomes" id="UP000617951"/>
    </source>
</evidence>
<dbReference type="SUPFAM" id="SSF53901">
    <property type="entry name" value="Thiolase-like"/>
    <property type="match status" value="2"/>
</dbReference>
<evidence type="ECO:0000313" key="18">
    <source>
        <dbReference type="EMBL" id="MBC8538998.1"/>
    </source>
</evidence>
<feature type="domain" description="Ketosynthase family 3 (KS3)" evidence="17">
    <location>
        <begin position="1"/>
        <end position="409"/>
    </location>
</feature>
<comment type="catalytic activity">
    <reaction evidence="13 14">
        <text>a fatty acyl-[ACP] + malonyl-[ACP] + H(+) = a 3-oxoacyl-[ACP] + holo-[ACP] + CO2</text>
        <dbReference type="Rhea" id="RHEA:22836"/>
        <dbReference type="Rhea" id="RHEA-COMP:9623"/>
        <dbReference type="Rhea" id="RHEA-COMP:9685"/>
        <dbReference type="Rhea" id="RHEA-COMP:9916"/>
        <dbReference type="Rhea" id="RHEA-COMP:14125"/>
        <dbReference type="ChEBI" id="CHEBI:15378"/>
        <dbReference type="ChEBI" id="CHEBI:16526"/>
        <dbReference type="ChEBI" id="CHEBI:64479"/>
        <dbReference type="ChEBI" id="CHEBI:78449"/>
        <dbReference type="ChEBI" id="CHEBI:78776"/>
        <dbReference type="ChEBI" id="CHEBI:138651"/>
    </reaction>
</comment>
<dbReference type="PANTHER" id="PTHR11712">
    <property type="entry name" value="POLYKETIDE SYNTHASE-RELATED"/>
    <property type="match status" value="1"/>
</dbReference>
<keyword evidence="8" id="KW-0443">Lipid metabolism</keyword>
<keyword evidence="6 14" id="KW-0808">Transferase</keyword>
<evidence type="ECO:0000256" key="10">
    <source>
        <dbReference type="ARBA" id="ARBA00023315"/>
    </source>
</evidence>
<evidence type="ECO:0000256" key="11">
    <source>
        <dbReference type="ARBA" id="ARBA00024006"/>
    </source>
</evidence>
<dbReference type="NCBIfam" id="NF005589">
    <property type="entry name" value="PRK07314.1"/>
    <property type="match status" value="1"/>
</dbReference>
<dbReference type="GO" id="GO:0030497">
    <property type="term" value="P:fatty acid elongation"/>
    <property type="evidence" value="ECO:0007669"/>
    <property type="project" value="UniProtKB-ARBA"/>
</dbReference>
<dbReference type="EMBL" id="JACRSS010000004">
    <property type="protein sequence ID" value="MBC8538998.1"/>
    <property type="molecule type" value="Genomic_DNA"/>
</dbReference>
<dbReference type="PROSITE" id="PS52004">
    <property type="entry name" value="KS3_2"/>
    <property type="match status" value="1"/>
</dbReference>
<dbReference type="Pfam" id="PF02801">
    <property type="entry name" value="Ketoacyl-synt_C"/>
    <property type="match status" value="1"/>
</dbReference>
<dbReference type="InterPro" id="IPR000794">
    <property type="entry name" value="Beta-ketoacyl_synthase"/>
</dbReference>
<keyword evidence="10 14" id="KW-0012">Acyltransferase</keyword>
<dbReference type="EC" id="2.3.1.179" evidence="3 14"/>
<dbReference type="PROSITE" id="PS00606">
    <property type="entry name" value="KS3_1"/>
    <property type="match status" value="1"/>
</dbReference>
<keyword evidence="7" id="KW-0276">Fatty acid metabolism</keyword>
<accession>A0A926HX42</accession>
<proteinExistence type="inferred from homology"/>
<dbReference type="InterPro" id="IPR016039">
    <property type="entry name" value="Thiolase-like"/>
</dbReference>
<dbReference type="Pfam" id="PF00109">
    <property type="entry name" value="ketoacyl-synt"/>
    <property type="match status" value="1"/>
</dbReference>
<dbReference type="Gene3D" id="3.40.47.10">
    <property type="match status" value="1"/>
</dbReference>
<dbReference type="InterPro" id="IPR020841">
    <property type="entry name" value="PKS_Beta-ketoAc_synthase_dom"/>
</dbReference>
<keyword evidence="5 14" id="KW-0444">Lipid biosynthesis</keyword>
<dbReference type="InterPro" id="IPR014030">
    <property type="entry name" value="Ketoacyl_synth_N"/>
</dbReference>
<evidence type="ECO:0000256" key="7">
    <source>
        <dbReference type="ARBA" id="ARBA00022832"/>
    </source>
</evidence>
<evidence type="ECO:0000256" key="6">
    <source>
        <dbReference type="ARBA" id="ARBA00022679"/>
    </source>
</evidence>
<comment type="caution">
    <text evidence="18">The sequence shown here is derived from an EMBL/GenBank/DDBJ whole genome shotgun (WGS) entry which is preliminary data.</text>
</comment>
<dbReference type="GO" id="GO:0005829">
    <property type="term" value="C:cytosol"/>
    <property type="evidence" value="ECO:0007669"/>
    <property type="project" value="TreeGrafter"/>
</dbReference>
<dbReference type="CDD" id="cd00834">
    <property type="entry name" value="KAS_I_II"/>
    <property type="match status" value="1"/>
</dbReference>
<comment type="similarity">
    <text evidence="2 14 16">Belongs to the thiolase-like superfamily. Beta-ketoacyl-ACP synthases family.</text>
</comment>
<dbReference type="AlphaFoldDB" id="A0A926HX42"/>
<dbReference type="FunFam" id="3.40.47.10:FF:000029">
    <property type="entry name" value="3-oxoacyl-[acyl-carrier-protein] synthase 1"/>
    <property type="match status" value="1"/>
</dbReference>
<evidence type="ECO:0000259" key="17">
    <source>
        <dbReference type="PROSITE" id="PS52004"/>
    </source>
</evidence>
<keyword evidence="19" id="KW-1185">Reference proteome</keyword>
<keyword evidence="9 14" id="KW-0275">Fatty acid biosynthesis</keyword>
<evidence type="ECO:0000256" key="13">
    <source>
        <dbReference type="ARBA" id="ARBA00047659"/>
    </source>
</evidence>
<feature type="active site" description="For beta-ketoacyl synthase activity" evidence="15">
    <location>
        <position position="162"/>
    </location>
</feature>
<dbReference type="Proteomes" id="UP000617951">
    <property type="component" value="Unassembled WGS sequence"/>
</dbReference>
<gene>
    <name evidence="18" type="primary">fabF</name>
    <name evidence="18" type="ORF">H8693_08630</name>
</gene>